<comment type="caution">
    <text evidence="2">The sequence shown here is derived from an EMBL/GenBank/DDBJ whole genome shotgun (WGS) entry which is preliminary data.</text>
</comment>
<dbReference type="EC" id="2.1.1.354" evidence="2"/>
<gene>
    <name evidence="2" type="primary">EHMT2</name>
    <name evidence="2" type="ORF">SK128_014081</name>
</gene>
<evidence type="ECO:0000313" key="2">
    <source>
        <dbReference type="EMBL" id="KAK7023559.1"/>
    </source>
</evidence>
<dbReference type="GO" id="GO:0000122">
    <property type="term" value="P:negative regulation of transcription by RNA polymerase II"/>
    <property type="evidence" value="ECO:0007669"/>
    <property type="project" value="TreeGrafter"/>
</dbReference>
<name>A0AAN8WB24_HALRR</name>
<dbReference type="GO" id="GO:0002039">
    <property type="term" value="F:p53 binding"/>
    <property type="evidence" value="ECO:0007669"/>
    <property type="project" value="InterPro"/>
</dbReference>
<dbReference type="Gene3D" id="2.170.270.10">
    <property type="entry name" value="SET domain"/>
    <property type="match status" value="1"/>
</dbReference>
<organism evidence="2 3">
    <name type="scientific">Halocaridina rubra</name>
    <name type="common">Hawaiian red shrimp</name>
    <dbReference type="NCBI Taxonomy" id="373956"/>
    <lineage>
        <taxon>Eukaryota</taxon>
        <taxon>Metazoa</taxon>
        <taxon>Ecdysozoa</taxon>
        <taxon>Arthropoda</taxon>
        <taxon>Crustacea</taxon>
        <taxon>Multicrustacea</taxon>
        <taxon>Malacostraca</taxon>
        <taxon>Eumalacostraca</taxon>
        <taxon>Eucarida</taxon>
        <taxon>Decapoda</taxon>
        <taxon>Pleocyemata</taxon>
        <taxon>Caridea</taxon>
        <taxon>Atyoidea</taxon>
        <taxon>Atyidae</taxon>
        <taxon>Halocaridina</taxon>
    </lineage>
</organism>
<dbReference type="GO" id="GO:0140999">
    <property type="term" value="F:histone H3K4 trimethyltransferase activity"/>
    <property type="evidence" value="ECO:0007669"/>
    <property type="project" value="UniProtKB-EC"/>
</dbReference>
<protein>
    <submittedName>
        <fullName evidence="2">Histone-lysine N-methyltransferase ehmt2</fullName>
        <ecNumber evidence="2">2.1.1.354</ecNumber>
    </submittedName>
</protein>
<feature type="non-terminal residue" evidence="2">
    <location>
        <position position="91"/>
    </location>
</feature>
<keyword evidence="3" id="KW-1185">Reference proteome</keyword>
<dbReference type="EMBL" id="JAXCGZ010022806">
    <property type="protein sequence ID" value="KAK7023559.1"/>
    <property type="molecule type" value="Genomic_DNA"/>
</dbReference>
<dbReference type="InterPro" id="IPR046341">
    <property type="entry name" value="SET_dom_sf"/>
</dbReference>
<dbReference type="GO" id="GO:0032259">
    <property type="term" value="P:methylation"/>
    <property type="evidence" value="ECO:0007669"/>
    <property type="project" value="UniProtKB-KW"/>
</dbReference>
<dbReference type="PROSITE" id="PS50280">
    <property type="entry name" value="SET"/>
    <property type="match status" value="1"/>
</dbReference>
<feature type="non-terminal residue" evidence="2">
    <location>
        <position position="1"/>
    </location>
</feature>
<feature type="domain" description="SET" evidence="1">
    <location>
        <begin position="1"/>
        <end position="91"/>
    </location>
</feature>
<reference evidence="2 3" key="1">
    <citation type="submission" date="2023-11" db="EMBL/GenBank/DDBJ databases">
        <title>Halocaridina rubra genome assembly.</title>
        <authorList>
            <person name="Smith C."/>
        </authorList>
    </citation>
    <scope>NUCLEOTIDE SEQUENCE [LARGE SCALE GENOMIC DNA]</scope>
    <source>
        <strain evidence="2">EP-1</strain>
        <tissue evidence="2">Whole</tissue>
    </source>
</reference>
<dbReference type="InterPro" id="IPR001214">
    <property type="entry name" value="SET_dom"/>
</dbReference>
<evidence type="ECO:0000313" key="3">
    <source>
        <dbReference type="Proteomes" id="UP001381693"/>
    </source>
</evidence>
<keyword evidence="2" id="KW-0808">Transferase</keyword>
<sequence length="91" mass="10475">GSYVCEYVGEIITDLEADQREDDSYLFDLDNRDSETFCIDARAYGNIARFINHLCEPNLTPVKIFIDHQDLVFPRIALFANRDIEADEELG</sequence>
<dbReference type="GO" id="GO:0005634">
    <property type="term" value="C:nucleus"/>
    <property type="evidence" value="ECO:0007669"/>
    <property type="project" value="TreeGrafter"/>
</dbReference>
<dbReference type="PANTHER" id="PTHR46307">
    <property type="entry name" value="G9A, ISOFORM B"/>
    <property type="match status" value="1"/>
</dbReference>
<dbReference type="Pfam" id="PF00856">
    <property type="entry name" value="SET"/>
    <property type="match status" value="1"/>
</dbReference>
<dbReference type="GO" id="GO:0046974">
    <property type="term" value="F:histone H3K9 methyltransferase activity"/>
    <property type="evidence" value="ECO:0007669"/>
    <property type="project" value="TreeGrafter"/>
</dbReference>
<dbReference type="PANTHER" id="PTHR46307:SF4">
    <property type="entry name" value="G9A, ISOFORM B"/>
    <property type="match status" value="1"/>
</dbReference>
<dbReference type="GO" id="GO:0000785">
    <property type="term" value="C:chromatin"/>
    <property type="evidence" value="ECO:0007669"/>
    <property type="project" value="TreeGrafter"/>
</dbReference>
<proteinExistence type="predicted"/>
<dbReference type="Proteomes" id="UP001381693">
    <property type="component" value="Unassembled WGS sequence"/>
</dbReference>
<evidence type="ECO:0000259" key="1">
    <source>
        <dbReference type="PROSITE" id="PS50280"/>
    </source>
</evidence>
<dbReference type="AlphaFoldDB" id="A0AAN8WB24"/>
<dbReference type="SUPFAM" id="SSF82199">
    <property type="entry name" value="SET domain"/>
    <property type="match status" value="1"/>
</dbReference>
<keyword evidence="2" id="KW-0489">Methyltransferase</keyword>
<dbReference type="SMART" id="SM00317">
    <property type="entry name" value="SET"/>
    <property type="match status" value="1"/>
</dbReference>
<accession>A0AAN8WB24</accession>
<dbReference type="InterPro" id="IPR043550">
    <property type="entry name" value="EHMT1/EHMT2"/>
</dbReference>